<keyword evidence="2" id="KW-1185">Reference proteome</keyword>
<dbReference type="InterPro" id="IPR011697">
    <property type="entry name" value="Peptidase_C26"/>
</dbReference>
<dbReference type="CDD" id="cd01745">
    <property type="entry name" value="GATase1_2"/>
    <property type="match status" value="1"/>
</dbReference>
<dbReference type="PROSITE" id="PS51273">
    <property type="entry name" value="GATASE_TYPE_1"/>
    <property type="match status" value="1"/>
</dbReference>
<gene>
    <name evidence="1" type="ORF">WMO41_06735</name>
</gene>
<evidence type="ECO:0000313" key="1">
    <source>
        <dbReference type="EMBL" id="MEQ2562858.1"/>
    </source>
</evidence>
<organism evidence="1 2">
    <name type="scientific">Ventrimonas faecis</name>
    <dbReference type="NCBI Taxonomy" id="3133170"/>
    <lineage>
        <taxon>Bacteria</taxon>
        <taxon>Bacillati</taxon>
        <taxon>Bacillota</taxon>
        <taxon>Clostridia</taxon>
        <taxon>Lachnospirales</taxon>
        <taxon>Lachnospiraceae</taxon>
        <taxon>Ventrimonas</taxon>
    </lineage>
</organism>
<accession>A0ABV1HMM4</accession>
<sequence>MMKKLIGLIPLYDDDKDSYWMLPGYMKVLEACGALPIMLPLTMDHEELDDCFQLCDGILMTGGHDVDPVMYGEAPKKTSGIPCSSRDQMEAYLFEKALKEDKPVFGICRGVQLMNVLLGGTLYQDLPTEHPSETEHHMTAPYDRPVHKVTVKEGTLLADIIGAGEHGVNSYHHQAVKDLAPKAEAMAYSEDGLVEAISVPDKTFIAGVQWHPEFAFEEDLECKAIVQAFVDACKCR</sequence>
<evidence type="ECO:0000313" key="2">
    <source>
        <dbReference type="Proteomes" id="UP001437460"/>
    </source>
</evidence>
<protein>
    <submittedName>
        <fullName evidence="1">Gamma-glutamyl-gamma-aminobutyrate hydrolase family protein</fullName>
    </submittedName>
</protein>
<dbReference type="PANTHER" id="PTHR43235">
    <property type="entry name" value="GLUTAMINE AMIDOTRANSFERASE PB2B2.05-RELATED"/>
    <property type="match status" value="1"/>
</dbReference>
<dbReference type="PANTHER" id="PTHR43235:SF1">
    <property type="entry name" value="GLUTAMINE AMIDOTRANSFERASE PB2B2.05-RELATED"/>
    <property type="match status" value="1"/>
</dbReference>
<dbReference type="RefSeq" id="WP_349229088.1">
    <property type="nucleotide sequence ID" value="NZ_JBBMFJ010000010.1"/>
</dbReference>
<proteinExistence type="predicted"/>
<dbReference type="Gene3D" id="3.40.50.880">
    <property type="match status" value="1"/>
</dbReference>
<dbReference type="InterPro" id="IPR029062">
    <property type="entry name" value="Class_I_gatase-like"/>
</dbReference>
<dbReference type="EMBL" id="JBBMFJ010000010">
    <property type="protein sequence ID" value="MEQ2562858.1"/>
    <property type="molecule type" value="Genomic_DNA"/>
</dbReference>
<comment type="caution">
    <text evidence="1">The sequence shown here is derived from an EMBL/GenBank/DDBJ whole genome shotgun (WGS) entry which is preliminary data.</text>
</comment>
<name>A0ABV1HMM4_9FIRM</name>
<keyword evidence="1" id="KW-0378">Hydrolase</keyword>
<reference evidence="1 2" key="1">
    <citation type="submission" date="2024-03" db="EMBL/GenBank/DDBJ databases">
        <title>Human intestinal bacterial collection.</title>
        <authorList>
            <person name="Pauvert C."/>
            <person name="Hitch T.C.A."/>
            <person name="Clavel T."/>
        </authorList>
    </citation>
    <scope>NUCLEOTIDE SEQUENCE [LARGE SCALE GENOMIC DNA]</scope>
    <source>
        <strain evidence="1 2">CLA-AP-H27</strain>
    </source>
</reference>
<dbReference type="SUPFAM" id="SSF52317">
    <property type="entry name" value="Class I glutamine amidotransferase-like"/>
    <property type="match status" value="1"/>
</dbReference>
<dbReference type="Proteomes" id="UP001437460">
    <property type="component" value="Unassembled WGS sequence"/>
</dbReference>
<dbReference type="GO" id="GO:0016787">
    <property type="term" value="F:hydrolase activity"/>
    <property type="evidence" value="ECO:0007669"/>
    <property type="project" value="UniProtKB-KW"/>
</dbReference>
<dbReference type="Pfam" id="PF07722">
    <property type="entry name" value="Peptidase_C26"/>
    <property type="match status" value="1"/>
</dbReference>
<dbReference type="InterPro" id="IPR044668">
    <property type="entry name" value="PuuD-like"/>
</dbReference>